<dbReference type="EMBL" id="JAWWNJ010000009">
    <property type="protein sequence ID" value="KAK7048010.1"/>
    <property type="molecule type" value="Genomic_DNA"/>
</dbReference>
<sequence length="177" mass="19806">MYTFEAFPFAKSRWLEGERIELPSGVTDWMRHSDKAGNRMGKETGPNFQYARCYEGLERGGTPEATKRERIGMGGWGTKNGGITRGVAGRVHDEGSVEIFFRLSERKREEKEMVRGGGMGRRRVRVDSELWFVRVEMGRSAADSLSRADAQGSALGWESDGEGNGTQFPVRKVLRGP</sequence>
<organism evidence="2 3">
    <name type="scientific">Favolaschia claudopus</name>
    <dbReference type="NCBI Taxonomy" id="2862362"/>
    <lineage>
        <taxon>Eukaryota</taxon>
        <taxon>Fungi</taxon>
        <taxon>Dikarya</taxon>
        <taxon>Basidiomycota</taxon>
        <taxon>Agaricomycotina</taxon>
        <taxon>Agaricomycetes</taxon>
        <taxon>Agaricomycetidae</taxon>
        <taxon>Agaricales</taxon>
        <taxon>Marasmiineae</taxon>
        <taxon>Mycenaceae</taxon>
        <taxon>Favolaschia</taxon>
    </lineage>
</organism>
<dbReference type="AlphaFoldDB" id="A0AAW0D5V2"/>
<feature type="region of interest" description="Disordered" evidence="1">
    <location>
        <begin position="141"/>
        <end position="177"/>
    </location>
</feature>
<accession>A0AAW0D5V2</accession>
<keyword evidence="3" id="KW-1185">Reference proteome</keyword>
<evidence type="ECO:0000313" key="2">
    <source>
        <dbReference type="EMBL" id="KAK7048010.1"/>
    </source>
</evidence>
<feature type="compositionally biased region" description="Low complexity" evidence="1">
    <location>
        <begin position="141"/>
        <end position="150"/>
    </location>
</feature>
<protein>
    <submittedName>
        <fullName evidence="2">Uncharacterized protein</fullName>
    </submittedName>
</protein>
<gene>
    <name evidence="2" type="ORF">R3P38DRAFT_2764078</name>
</gene>
<name>A0AAW0D5V2_9AGAR</name>
<evidence type="ECO:0000313" key="3">
    <source>
        <dbReference type="Proteomes" id="UP001362999"/>
    </source>
</evidence>
<reference evidence="2 3" key="1">
    <citation type="journal article" date="2024" name="J Genomics">
        <title>Draft genome sequencing and assembly of Favolaschia claudopus CIRM-BRFM 2984 isolated from oak limbs.</title>
        <authorList>
            <person name="Navarro D."/>
            <person name="Drula E."/>
            <person name="Chaduli D."/>
            <person name="Cazenave R."/>
            <person name="Ahrendt S."/>
            <person name="Wang J."/>
            <person name="Lipzen A."/>
            <person name="Daum C."/>
            <person name="Barry K."/>
            <person name="Grigoriev I.V."/>
            <person name="Favel A."/>
            <person name="Rosso M.N."/>
            <person name="Martin F."/>
        </authorList>
    </citation>
    <scope>NUCLEOTIDE SEQUENCE [LARGE SCALE GENOMIC DNA]</scope>
    <source>
        <strain evidence="2 3">CIRM-BRFM 2984</strain>
    </source>
</reference>
<evidence type="ECO:0000256" key="1">
    <source>
        <dbReference type="SAM" id="MobiDB-lite"/>
    </source>
</evidence>
<comment type="caution">
    <text evidence="2">The sequence shown here is derived from an EMBL/GenBank/DDBJ whole genome shotgun (WGS) entry which is preliminary data.</text>
</comment>
<dbReference type="Proteomes" id="UP001362999">
    <property type="component" value="Unassembled WGS sequence"/>
</dbReference>
<proteinExistence type="predicted"/>